<feature type="region of interest" description="Disordered" evidence="1">
    <location>
        <begin position="93"/>
        <end position="118"/>
    </location>
</feature>
<protein>
    <submittedName>
        <fullName evidence="2">Uncharacterized protein</fullName>
    </submittedName>
</protein>
<dbReference type="EMBL" id="MT631645">
    <property type="protein sequence ID" value="QNO56107.1"/>
    <property type="molecule type" value="Genomic_DNA"/>
</dbReference>
<feature type="compositionally biased region" description="Basic and acidic residues" evidence="1">
    <location>
        <begin position="95"/>
        <end position="106"/>
    </location>
</feature>
<proteinExistence type="predicted"/>
<evidence type="ECO:0000313" key="2">
    <source>
        <dbReference type="EMBL" id="QNO56107.1"/>
    </source>
</evidence>
<dbReference type="AlphaFoldDB" id="A0A7G9Z773"/>
<name>A0A7G9Z773_9EURY</name>
<reference evidence="2" key="1">
    <citation type="submission" date="2020-06" db="EMBL/GenBank/DDBJ databases">
        <title>Unique genomic features of the anaerobic methanotrophic archaea.</title>
        <authorList>
            <person name="Chadwick G.L."/>
            <person name="Skennerton C.T."/>
            <person name="Laso-Perez R."/>
            <person name="Leu A.O."/>
            <person name="Speth D.R."/>
            <person name="Yu H."/>
            <person name="Morgan-Lang C."/>
            <person name="Hatzenpichler R."/>
            <person name="Goudeau D."/>
            <person name="Malmstrom R."/>
            <person name="Brazelton W.J."/>
            <person name="Woyke T."/>
            <person name="Hallam S.J."/>
            <person name="Tyson G.W."/>
            <person name="Wegener G."/>
            <person name="Boetius A."/>
            <person name="Orphan V."/>
        </authorList>
    </citation>
    <scope>NUCLEOTIDE SEQUENCE</scope>
</reference>
<evidence type="ECO:0000256" key="1">
    <source>
        <dbReference type="SAM" id="MobiDB-lite"/>
    </source>
</evidence>
<sequence>MANTPLIAHKINANEIVLLDSYNYINKMVVYQKRSTKMTKAKTLHAVSDGKVLRPEEAVNLEPNVRYLVTIEREEAIGVQSLLDVLSEFSGTVEGPRDWSEEHDHYLYGTPKRGKGRR</sequence>
<evidence type="ECO:0000313" key="3">
    <source>
        <dbReference type="EMBL" id="QNO56154.1"/>
    </source>
</evidence>
<organism evidence="2">
    <name type="scientific">Candidatus Methanophaga sp. ANME-1 ERB7</name>
    <dbReference type="NCBI Taxonomy" id="2759913"/>
    <lineage>
        <taxon>Archaea</taxon>
        <taxon>Methanobacteriati</taxon>
        <taxon>Methanobacteriota</taxon>
        <taxon>Stenosarchaea group</taxon>
        <taxon>Methanomicrobia</taxon>
        <taxon>Candidatus Methanophagales</taxon>
        <taxon>Candidatus Methanophagaceae</taxon>
        <taxon>Candidatus Methanophaga</taxon>
    </lineage>
</organism>
<accession>A0A7G9Z773</accession>
<dbReference type="EMBL" id="MT631647">
    <property type="protein sequence ID" value="QNO56154.1"/>
    <property type="molecule type" value="Genomic_DNA"/>
</dbReference>
<gene>
    <name evidence="3" type="ORF">LBAABJFF_00014</name>
    <name evidence="2" type="ORF">POMOPPKL_00004</name>
</gene>